<protein>
    <submittedName>
        <fullName evidence="1">Uncharacterized protein</fullName>
    </submittedName>
</protein>
<keyword evidence="2" id="KW-1185">Reference proteome</keyword>
<name>A0A151K0S1_9HYME</name>
<reference evidence="1 2" key="1">
    <citation type="submission" date="2016-03" db="EMBL/GenBank/DDBJ databases">
        <title>Trachymyrmex septentrionalis WGS genome.</title>
        <authorList>
            <person name="Nygaard S."/>
            <person name="Hu H."/>
            <person name="Boomsma J."/>
            <person name="Zhang G."/>
        </authorList>
    </citation>
    <scope>NUCLEOTIDE SEQUENCE [LARGE SCALE GENOMIC DNA]</scope>
    <source>
        <strain evidence="1">Tsep2-gDNA-1</strain>
        <tissue evidence="1">Whole body</tissue>
    </source>
</reference>
<proteinExistence type="predicted"/>
<dbReference type="EMBL" id="KQ981236">
    <property type="protein sequence ID" value="KYN44314.1"/>
    <property type="molecule type" value="Genomic_DNA"/>
</dbReference>
<evidence type="ECO:0000313" key="1">
    <source>
        <dbReference type="EMBL" id="KYN44314.1"/>
    </source>
</evidence>
<sequence length="130" mass="15095">MNMNKYNPLRVGCYFKMPREIILKKAVISMRSTDNILRVTLLYLQDPRDDSISHFAWIKNLLRLVRSQITEKKTKKYFCDGQVQYNKKSSSKAGPVIPLYFTPSTVTKSFVSTSKYLSPSIVPFSLRYTL</sequence>
<dbReference type="Proteomes" id="UP000078541">
    <property type="component" value="Unassembled WGS sequence"/>
</dbReference>
<dbReference type="AlphaFoldDB" id="A0A151K0S1"/>
<accession>A0A151K0S1</accession>
<organism evidence="1 2">
    <name type="scientific">Trachymyrmex septentrionalis</name>
    <dbReference type="NCBI Taxonomy" id="34720"/>
    <lineage>
        <taxon>Eukaryota</taxon>
        <taxon>Metazoa</taxon>
        <taxon>Ecdysozoa</taxon>
        <taxon>Arthropoda</taxon>
        <taxon>Hexapoda</taxon>
        <taxon>Insecta</taxon>
        <taxon>Pterygota</taxon>
        <taxon>Neoptera</taxon>
        <taxon>Endopterygota</taxon>
        <taxon>Hymenoptera</taxon>
        <taxon>Apocrita</taxon>
        <taxon>Aculeata</taxon>
        <taxon>Formicoidea</taxon>
        <taxon>Formicidae</taxon>
        <taxon>Myrmicinae</taxon>
        <taxon>Trachymyrmex</taxon>
    </lineage>
</organism>
<gene>
    <name evidence="1" type="ORF">ALC56_01228</name>
</gene>
<evidence type="ECO:0000313" key="2">
    <source>
        <dbReference type="Proteomes" id="UP000078541"/>
    </source>
</evidence>